<proteinExistence type="predicted"/>
<evidence type="ECO:0000313" key="3">
    <source>
        <dbReference type="Proteomes" id="UP001556220"/>
    </source>
</evidence>
<evidence type="ECO:0000313" key="2">
    <source>
        <dbReference type="EMBL" id="MEW9570355.1"/>
    </source>
</evidence>
<feature type="signal peptide" evidence="1">
    <location>
        <begin position="1"/>
        <end position="26"/>
    </location>
</feature>
<dbReference type="RefSeq" id="WP_367852453.1">
    <property type="nucleotide sequence ID" value="NZ_JBFOHK010000001.1"/>
</dbReference>
<organism evidence="2 3">
    <name type="scientific">Rhodanobacter lycopersici</name>
    <dbReference type="NCBI Taxonomy" id="3162487"/>
    <lineage>
        <taxon>Bacteria</taxon>
        <taxon>Pseudomonadati</taxon>
        <taxon>Pseudomonadota</taxon>
        <taxon>Gammaproteobacteria</taxon>
        <taxon>Lysobacterales</taxon>
        <taxon>Rhodanobacteraceae</taxon>
        <taxon>Rhodanobacter</taxon>
    </lineage>
</organism>
<evidence type="ECO:0000256" key="1">
    <source>
        <dbReference type="SAM" id="SignalP"/>
    </source>
</evidence>
<reference evidence="2 3" key="1">
    <citation type="submission" date="2024-06" db="EMBL/GenBank/DDBJ databases">
        <authorList>
            <person name="Woo H."/>
        </authorList>
    </citation>
    <scope>NUCLEOTIDE SEQUENCE [LARGE SCALE GENOMIC DNA]</scope>
    <source>
        <strain evidence="2 3">Si-c</strain>
    </source>
</reference>
<gene>
    <name evidence="2" type="ORF">ABQJ54_01180</name>
</gene>
<keyword evidence="3" id="KW-1185">Reference proteome</keyword>
<accession>A0ABV3Q9D9</accession>
<name>A0ABV3Q9D9_9GAMM</name>
<sequence length="159" mass="17003">MRPMKLSLPLCGVLAVLALAPGAAFAQHDHAAHAHAAAPVPPPAQRWAADATLGTDMGQIHTVLEQLRHYEMGHMDATLALDRVSAIEESAADIFAKCRLAPEQDAVLHGMLVPLLAAVRKFKADPADMGQLAAMREAVAGYPRYFEAPGWTAETGHMH</sequence>
<keyword evidence="1" id="KW-0732">Signal</keyword>
<feature type="chain" id="PRO_5046829431" evidence="1">
    <location>
        <begin position="27"/>
        <end position="159"/>
    </location>
</feature>
<dbReference type="Proteomes" id="UP001556220">
    <property type="component" value="Unassembled WGS sequence"/>
</dbReference>
<dbReference type="EMBL" id="JBFOHK010000001">
    <property type="protein sequence ID" value="MEW9570355.1"/>
    <property type="molecule type" value="Genomic_DNA"/>
</dbReference>
<protein>
    <submittedName>
        <fullName evidence="2">DnrO protein</fullName>
    </submittedName>
</protein>
<comment type="caution">
    <text evidence="2">The sequence shown here is derived from an EMBL/GenBank/DDBJ whole genome shotgun (WGS) entry which is preliminary data.</text>
</comment>